<dbReference type="AlphaFoldDB" id="A0A291RTU8"/>
<evidence type="ECO:0000313" key="2">
    <source>
        <dbReference type="Proteomes" id="UP000221961"/>
    </source>
</evidence>
<dbReference type="EMBL" id="CP023778">
    <property type="protein sequence ID" value="ATL70933.1"/>
    <property type="molecule type" value="Genomic_DNA"/>
</dbReference>
<accession>A0A291RTU8</accession>
<gene>
    <name evidence="1" type="ORF">CRH09_36860</name>
</gene>
<protein>
    <recommendedName>
        <fullName evidence="3">DUF3800 domain-containing protein</fullName>
    </recommendedName>
</protein>
<name>A0A291RTU8_9NOCA</name>
<sequence>MLTAWGDESGSQTDRDPHTYLVAAALVDDDDVSVVRKSMDGLRLDGEKKVHWHGSSDERRRLLVETVSQLPAVSIVVVHHAENTKDRRHRRKCLEYLLPQLAEMPCSHITFESRGQLDQSDQDIFDKFRARKVVGPGLRINHSIGRAEPVLWLPDIVCGAVVQHRVGNPSYLARLGGLVDIHHI</sequence>
<organism evidence="1 2">
    <name type="scientific">Nocardia terpenica</name>
    <dbReference type="NCBI Taxonomy" id="455432"/>
    <lineage>
        <taxon>Bacteria</taxon>
        <taxon>Bacillati</taxon>
        <taxon>Actinomycetota</taxon>
        <taxon>Actinomycetes</taxon>
        <taxon>Mycobacteriales</taxon>
        <taxon>Nocardiaceae</taxon>
        <taxon>Nocardia</taxon>
    </lineage>
</organism>
<reference evidence="1 2" key="1">
    <citation type="submission" date="2017-10" db="EMBL/GenBank/DDBJ databases">
        <title>Comparative genomics between pathogenic Norcardia.</title>
        <authorList>
            <person name="Zeng L."/>
        </authorList>
    </citation>
    <scope>NUCLEOTIDE SEQUENCE [LARGE SCALE GENOMIC DNA]</scope>
    <source>
        <strain evidence="1 2">NC_YFY_NT001</strain>
    </source>
</reference>
<dbReference type="Proteomes" id="UP000221961">
    <property type="component" value="Chromosome"/>
</dbReference>
<evidence type="ECO:0000313" key="1">
    <source>
        <dbReference type="EMBL" id="ATL70933.1"/>
    </source>
</evidence>
<dbReference type="RefSeq" id="WP_098697858.1">
    <property type="nucleotide sequence ID" value="NZ_CP023778.1"/>
</dbReference>
<evidence type="ECO:0008006" key="3">
    <source>
        <dbReference type="Google" id="ProtNLM"/>
    </source>
</evidence>
<dbReference type="GeneID" id="88362822"/>
<dbReference type="KEGG" id="ntp:CRH09_36860"/>
<proteinExistence type="predicted"/>